<evidence type="ECO:0000313" key="2">
    <source>
        <dbReference type="Proteomes" id="UP000266723"/>
    </source>
</evidence>
<dbReference type="InterPro" id="IPR001130">
    <property type="entry name" value="TatD-like"/>
</dbReference>
<keyword evidence="2" id="KW-1185">Reference proteome</keyword>
<dbReference type="Proteomes" id="UP000266723">
    <property type="component" value="Unassembled WGS sequence"/>
</dbReference>
<dbReference type="Pfam" id="PF01026">
    <property type="entry name" value="TatD_DNase"/>
    <property type="match status" value="1"/>
</dbReference>
<evidence type="ECO:0008006" key="3">
    <source>
        <dbReference type="Google" id="ProtNLM"/>
    </source>
</evidence>
<dbReference type="SUPFAM" id="SSF51556">
    <property type="entry name" value="Metallo-dependent hydrolases"/>
    <property type="match status" value="1"/>
</dbReference>
<name>A0ABQ7BSJ5_BRACR</name>
<dbReference type="Gene3D" id="3.20.20.140">
    <property type="entry name" value="Metal-dependent hydrolases"/>
    <property type="match status" value="1"/>
</dbReference>
<reference evidence="1 2" key="1">
    <citation type="journal article" date="2020" name="BMC Genomics">
        <title>Intraspecific diversification of the crop wild relative Brassica cretica Lam. using demographic model selection.</title>
        <authorList>
            <person name="Kioukis A."/>
            <person name="Michalopoulou V.A."/>
            <person name="Briers L."/>
            <person name="Pirintsos S."/>
            <person name="Studholme D.J."/>
            <person name="Pavlidis P."/>
            <person name="Sarris P.F."/>
        </authorList>
    </citation>
    <scope>NUCLEOTIDE SEQUENCE [LARGE SCALE GENOMIC DNA]</scope>
    <source>
        <strain evidence="2">cv. PFS-1207/04</strain>
    </source>
</reference>
<sequence length="81" mass="9008">MKLFDAHCHLQDKRVIDKAPELISAALAVGVTNFAVNGTSEKDWDLVKEMGEMYPSVIPCFGIHPWYGCCMQINHCPKNGS</sequence>
<accession>A0ABQ7BSJ5</accession>
<dbReference type="EMBL" id="QGKV02001507">
    <property type="protein sequence ID" value="KAF3534815.1"/>
    <property type="molecule type" value="Genomic_DNA"/>
</dbReference>
<organism evidence="1 2">
    <name type="scientific">Brassica cretica</name>
    <name type="common">Mustard</name>
    <dbReference type="NCBI Taxonomy" id="69181"/>
    <lineage>
        <taxon>Eukaryota</taxon>
        <taxon>Viridiplantae</taxon>
        <taxon>Streptophyta</taxon>
        <taxon>Embryophyta</taxon>
        <taxon>Tracheophyta</taxon>
        <taxon>Spermatophyta</taxon>
        <taxon>Magnoliopsida</taxon>
        <taxon>eudicotyledons</taxon>
        <taxon>Gunneridae</taxon>
        <taxon>Pentapetalae</taxon>
        <taxon>rosids</taxon>
        <taxon>malvids</taxon>
        <taxon>Brassicales</taxon>
        <taxon>Brassicaceae</taxon>
        <taxon>Brassiceae</taxon>
        <taxon>Brassica</taxon>
    </lineage>
</organism>
<proteinExistence type="predicted"/>
<gene>
    <name evidence="1" type="ORF">DY000_02043974</name>
</gene>
<dbReference type="PANTHER" id="PTHR47176">
    <property type="entry name" value="OSJNBA0020J04.13 PROTEIN"/>
    <property type="match status" value="1"/>
</dbReference>
<comment type="caution">
    <text evidence="1">The sequence shown here is derived from an EMBL/GenBank/DDBJ whole genome shotgun (WGS) entry which is preliminary data.</text>
</comment>
<dbReference type="InterPro" id="IPR032466">
    <property type="entry name" value="Metal_Hydrolase"/>
</dbReference>
<evidence type="ECO:0000313" key="1">
    <source>
        <dbReference type="EMBL" id="KAF3534815.1"/>
    </source>
</evidence>
<dbReference type="PANTHER" id="PTHR47176:SF2">
    <property type="entry name" value="T21P5.8 PROTEIN"/>
    <property type="match status" value="1"/>
</dbReference>
<protein>
    <recommendedName>
        <fullName evidence="3">TatD related DNase</fullName>
    </recommendedName>
</protein>